<dbReference type="PANTHER" id="PTHR10281:SF4">
    <property type="entry name" value="NEUFERRICIN"/>
    <property type="match status" value="1"/>
</dbReference>
<evidence type="ECO:0000256" key="2">
    <source>
        <dbReference type="ARBA" id="ARBA00038357"/>
    </source>
</evidence>
<evidence type="ECO:0000313" key="8">
    <source>
        <dbReference type="Proteomes" id="UP001623349"/>
    </source>
</evidence>
<evidence type="ECO:0000313" key="7">
    <source>
        <dbReference type="EMBL" id="GAB1296408.1"/>
    </source>
</evidence>
<evidence type="ECO:0000256" key="1">
    <source>
        <dbReference type="ARBA" id="ARBA00037690"/>
    </source>
</evidence>
<proteinExistence type="inferred from homology"/>
<dbReference type="SUPFAM" id="SSF55856">
    <property type="entry name" value="Cytochrome b5-like heme/steroid binding domain"/>
    <property type="match status" value="1"/>
</dbReference>
<dbReference type="Gene3D" id="3.10.120.10">
    <property type="entry name" value="Cytochrome b5-like heme/steroid binding domain"/>
    <property type="match status" value="1"/>
</dbReference>
<dbReference type="InterPro" id="IPR050577">
    <property type="entry name" value="MAPR/NEUFC/NENF-like"/>
</dbReference>
<evidence type="ECO:0000259" key="6">
    <source>
        <dbReference type="SMART" id="SM01117"/>
    </source>
</evidence>
<dbReference type="InterPro" id="IPR001199">
    <property type="entry name" value="Cyt_B5-like_heme/steroid-bd"/>
</dbReference>
<dbReference type="Pfam" id="PF00173">
    <property type="entry name" value="Cyt-b5"/>
    <property type="match status" value="1"/>
</dbReference>
<feature type="domain" description="Cytochrome b5 heme-binding" evidence="6">
    <location>
        <begin position="38"/>
        <end position="133"/>
    </location>
</feature>
<comment type="function">
    <text evidence="1">Heme-binding protein which promotes neuronal but not astrocyte differentiation.</text>
</comment>
<evidence type="ECO:0000256" key="3">
    <source>
        <dbReference type="ARBA" id="ARBA00039568"/>
    </source>
</evidence>
<dbReference type="PANTHER" id="PTHR10281">
    <property type="entry name" value="MEMBRANE-ASSOCIATED PROGESTERONE RECEPTOR COMPONENT-RELATED"/>
    <property type="match status" value="1"/>
</dbReference>
<gene>
    <name evidence="7" type="ORF">APTSU1_001164300</name>
</gene>
<feature type="compositionally biased region" description="Basic and acidic residues" evidence="5">
    <location>
        <begin position="258"/>
        <end position="268"/>
    </location>
</feature>
<sequence>MLRICGLGVVLSLAVAAAAVMAVWLMDWWGPHPGIRLFAPEELARYRGGPGDPGLYLALLGRVYDVSSGRRHYEPGAHYSGFAGRDASRAFVTGDYSEAGLVDDETRFSFQWEAQEFIHALQFQSLLNIPVVVKGPTFNKAAPPPPVAPTTNGEPGRLVGRFYRKDGLPTSELTQVEAMATKGMEANEQEQKEKQKFPPCNAEWSSAKGSRLWCSQKRCFGGVHRDWIGVPRKLYKPGAKEPHCVCVRTTGPPSDQQDNPRHSNRGDLDNPNLEEYTGCPPLAITCFFPL</sequence>
<keyword evidence="8" id="KW-1185">Reference proteome</keyword>
<reference evidence="7 8" key="1">
    <citation type="submission" date="2024-08" db="EMBL/GenBank/DDBJ databases">
        <title>The draft genome of Apodemus speciosus.</title>
        <authorList>
            <person name="Nabeshima K."/>
            <person name="Suzuki S."/>
            <person name="Onuma M."/>
        </authorList>
    </citation>
    <scope>NUCLEOTIDE SEQUENCE [LARGE SCALE GENOMIC DNA]</scope>
    <source>
        <strain evidence="7">IB14-021</strain>
    </source>
</reference>
<feature type="region of interest" description="Disordered" evidence="5">
    <location>
        <begin position="246"/>
        <end position="274"/>
    </location>
</feature>
<dbReference type="EMBL" id="BAAFST010000011">
    <property type="protein sequence ID" value="GAB1296408.1"/>
    <property type="molecule type" value="Genomic_DNA"/>
</dbReference>
<comment type="similarity">
    <text evidence="2">Belongs to the cytochrome b5 family. MAPR subfamily.</text>
</comment>
<organism evidence="7 8">
    <name type="scientific">Apodemus speciosus</name>
    <name type="common">Large Japanese field mouse</name>
    <dbReference type="NCBI Taxonomy" id="105296"/>
    <lineage>
        <taxon>Eukaryota</taxon>
        <taxon>Metazoa</taxon>
        <taxon>Chordata</taxon>
        <taxon>Craniata</taxon>
        <taxon>Vertebrata</taxon>
        <taxon>Euteleostomi</taxon>
        <taxon>Mammalia</taxon>
        <taxon>Eutheria</taxon>
        <taxon>Euarchontoglires</taxon>
        <taxon>Glires</taxon>
        <taxon>Rodentia</taxon>
        <taxon>Myomorpha</taxon>
        <taxon>Muroidea</taxon>
        <taxon>Muridae</taxon>
        <taxon>Murinae</taxon>
        <taxon>Apodemus</taxon>
    </lineage>
</organism>
<comment type="caution">
    <text evidence="7">The sequence shown here is derived from an EMBL/GenBank/DDBJ whole genome shotgun (WGS) entry which is preliminary data.</text>
</comment>
<accession>A0ABQ0FAZ3</accession>
<protein>
    <recommendedName>
        <fullName evidence="3">Neuferricin</fullName>
    </recommendedName>
    <alternativeName>
        <fullName evidence="4">Cytochrome b5 domain-containing protein 2</fullName>
    </alternativeName>
</protein>
<name>A0ABQ0FAZ3_APOSI</name>
<dbReference type="InterPro" id="IPR036400">
    <property type="entry name" value="Cyt_B5-like_heme/steroid_sf"/>
</dbReference>
<evidence type="ECO:0000256" key="4">
    <source>
        <dbReference type="ARBA" id="ARBA00042241"/>
    </source>
</evidence>
<dbReference type="SMART" id="SM01117">
    <property type="entry name" value="Cyt-b5"/>
    <property type="match status" value="1"/>
</dbReference>
<evidence type="ECO:0000256" key="5">
    <source>
        <dbReference type="SAM" id="MobiDB-lite"/>
    </source>
</evidence>
<dbReference type="Proteomes" id="UP001623349">
    <property type="component" value="Unassembled WGS sequence"/>
</dbReference>